<organism evidence="2 3">
    <name type="scientific">Vulcanimicrobium alpinum</name>
    <dbReference type="NCBI Taxonomy" id="3016050"/>
    <lineage>
        <taxon>Bacteria</taxon>
        <taxon>Bacillati</taxon>
        <taxon>Vulcanimicrobiota</taxon>
        <taxon>Vulcanimicrobiia</taxon>
        <taxon>Vulcanimicrobiales</taxon>
        <taxon>Vulcanimicrobiaceae</taxon>
        <taxon>Vulcanimicrobium</taxon>
    </lineage>
</organism>
<feature type="chain" id="PRO_5042872212" evidence="1">
    <location>
        <begin position="24"/>
        <end position="480"/>
    </location>
</feature>
<dbReference type="PROSITE" id="PS51257">
    <property type="entry name" value="PROKAR_LIPOPROTEIN"/>
    <property type="match status" value="1"/>
</dbReference>
<dbReference type="Proteomes" id="UP001317532">
    <property type="component" value="Chromosome"/>
</dbReference>
<evidence type="ECO:0000256" key="1">
    <source>
        <dbReference type="SAM" id="SignalP"/>
    </source>
</evidence>
<sequence length="480" mass="48552">MGILPTRRFTGAALLCFALSACGGGSTLKASAPPVPAQQHARTAQSTSGYDVDLGGGYSGHLSLGFGTNKLGLNGGPANTGNCPEIPEIQLVNNSANSFAVGLSTFTITVPCLVPATAALEATFFVLQPIPNNVVAGQKLAMSSNVQPNSPVAGSTTITFTPSAGQTTFSVPAKSVSGIVALQVSSDPRIAAQQVALPVVNNVTTDVTSSQGLGKDKLLFAYASGAGNPFYQAACFPGAPPSTTSPAPVPVGRPKFYCNLDTAGTVATTFTGTPNQNSTQNVSFTETLPLDASVLGLDGSPKTFTCQTSVLNSDSTQTATCASKQFTINSTGSTTNYSNIIASNVNDIKICTPATAGTDCNAGAASATTIKKPNGDFQVLVADDPTYHPASGQWTGLLTATIAGDGCVFSTSATLPVPTSYSAASLSNGAFAGTGPNVAFEFTPVKNSDSCTISVSEDPAYIQDATTGKGRTVALTPPLK</sequence>
<evidence type="ECO:0000313" key="3">
    <source>
        <dbReference type="Proteomes" id="UP001317532"/>
    </source>
</evidence>
<evidence type="ECO:0000313" key="2">
    <source>
        <dbReference type="EMBL" id="BDE05365.1"/>
    </source>
</evidence>
<reference evidence="2 3" key="1">
    <citation type="journal article" date="2022" name="ISME Commun">
        <title>Vulcanimicrobium alpinus gen. nov. sp. nov., the first cultivated representative of the candidate phylum 'Eremiobacterota', is a metabolically versatile aerobic anoxygenic phototroph.</title>
        <authorList>
            <person name="Yabe S."/>
            <person name="Muto K."/>
            <person name="Abe K."/>
            <person name="Yokota A."/>
            <person name="Staudigel H."/>
            <person name="Tebo B.M."/>
        </authorList>
    </citation>
    <scope>NUCLEOTIDE SEQUENCE [LARGE SCALE GENOMIC DNA]</scope>
    <source>
        <strain evidence="2 3">WC8-2</strain>
    </source>
</reference>
<proteinExistence type="predicted"/>
<dbReference type="RefSeq" id="WP_317996412.1">
    <property type="nucleotide sequence ID" value="NZ_AP025523.1"/>
</dbReference>
<feature type="signal peptide" evidence="1">
    <location>
        <begin position="1"/>
        <end position="23"/>
    </location>
</feature>
<protein>
    <submittedName>
        <fullName evidence="2">Uncharacterized protein</fullName>
    </submittedName>
</protein>
<keyword evidence="3" id="KW-1185">Reference proteome</keyword>
<keyword evidence="1" id="KW-0732">Signal</keyword>
<accession>A0AAN1XUR6</accession>
<gene>
    <name evidence="2" type="ORF">WPS_06410</name>
</gene>
<dbReference type="EMBL" id="AP025523">
    <property type="protein sequence ID" value="BDE05365.1"/>
    <property type="molecule type" value="Genomic_DNA"/>
</dbReference>
<dbReference type="KEGG" id="vab:WPS_06410"/>
<name>A0AAN1XUR6_UNVUL</name>
<dbReference type="AlphaFoldDB" id="A0AAN1XUR6"/>